<dbReference type="AlphaFoldDB" id="W7WXZ2"/>
<evidence type="ECO:0000313" key="1">
    <source>
        <dbReference type="EMBL" id="EWS71730.1"/>
    </source>
</evidence>
<reference evidence="2" key="1">
    <citation type="journal article" date="2006" name="PLoS Biol.">
        <title>Macronuclear genome sequence of the ciliate Tetrahymena thermophila, a model eukaryote.</title>
        <authorList>
            <person name="Eisen J.A."/>
            <person name="Coyne R.S."/>
            <person name="Wu M."/>
            <person name="Wu D."/>
            <person name="Thiagarajan M."/>
            <person name="Wortman J.R."/>
            <person name="Badger J.H."/>
            <person name="Ren Q."/>
            <person name="Amedeo P."/>
            <person name="Jones K.M."/>
            <person name="Tallon L.J."/>
            <person name="Delcher A.L."/>
            <person name="Salzberg S.L."/>
            <person name="Silva J.C."/>
            <person name="Haas B.J."/>
            <person name="Majoros W.H."/>
            <person name="Farzad M."/>
            <person name="Carlton J.M."/>
            <person name="Smith R.K. Jr."/>
            <person name="Garg J."/>
            <person name="Pearlman R.E."/>
            <person name="Karrer K.M."/>
            <person name="Sun L."/>
            <person name="Manning G."/>
            <person name="Elde N.C."/>
            <person name="Turkewitz A.P."/>
            <person name="Asai D.J."/>
            <person name="Wilkes D.E."/>
            <person name="Wang Y."/>
            <person name="Cai H."/>
            <person name="Collins K."/>
            <person name="Stewart B.A."/>
            <person name="Lee S.R."/>
            <person name="Wilamowska K."/>
            <person name="Weinberg Z."/>
            <person name="Ruzzo W.L."/>
            <person name="Wloga D."/>
            <person name="Gaertig J."/>
            <person name="Frankel J."/>
            <person name="Tsao C.-C."/>
            <person name="Gorovsky M.A."/>
            <person name="Keeling P.J."/>
            <person name="Waller R.F."/>
            <person name="Patron N.J."/>
            <person name="Cherry J.M."/>
            <person name="Stover N.A."/>
            <person name="Krieger C.J."/>
            <person name="del Toro C."/>
            <person name="Ryder H.F."/>
            <person name="Williamson S.C."/>
            <person name="Barbeau R.A."/>
            <person name="Hamilton E.P."/>
            <person name="Orias E."/>
        </authorList>
    </citation>
    <scope>NUCLEOTIDE SEQUENCE [LARGE SCALE GENOMIC DNA]</scope>
    <source>
        <strain evidence="2">SB210</strain>
    </source>
</reference>
<evidence type="ECO:0000313" key="2">
    <source>
        <dbReference type="Proteomes" id="UP000009168"/>
    </source>
</evidence>
<organism evidence="1 2">
    <name type="scientific">Tetrahymena thermophila (strain SB210)</name>
    <dbReference type="NCBI Taxonomy" id="312017"/>
    <lineage>
        <taxon>Eukaryota</taxon>
        <taxon>Sar</taxon>
        <taxon>Alveolata</taxon>
        <taxon>Ciliophora</taxon>
        <taxon>Intramacronucleata</taxon>
        <taxon>Oligohymenophorea</taxon>
        <taxon>Hymenostomatida</taxon>
        <taxon>Tetrahymenina</taxon>
        <taxon>Tetrahymenidae</taxon>
        <taxon>Tetrahymena</taxon>
    </lineage>
</organism>
<protein>
    <submittedName>
        <fullName evidence="1">Uncharacterized protein</fullName>
    </submittedName>
</protein>
<dbReference type="Proteomes" id="UP000009168">
    <property type="component" value="Unassembled WGS sequence"/>
</dbReference>
<dbReference type="GeneID" id="24441323"/>
<dbReference type="InParanoid" id="W7WXZ2"/>
<name>W7WXZ2_TETTS</name>
<keyword evidence="2" id="KW-1185">Reference proteome</keyword>
<dbReference type="KEGG" id="tet:TTHERM_000992891"/>
<sequence>MKEQNKIFFKIQNLQYFVMIAQLNKWQVAFTQTLNHYAIKISVIYSQKRYKILITIVLFIRVNKVNYFLRHNQHHIKILKNLQQKEVHIKKTKKLPSLNKRFKFIKIKKTNSWQN</sequence>
<proteinExistence type="predicted"/>
<gene>
    <name evidence="1" type="ORF">TTHERM_000992891</name>
</gene>
<dbReference type="RefSeq" id="XP_012655738.1">
    <property type="nucleotide sequence ID" value="XM_012800284.1"/>
</dbReference>
<dbReference type="EMBL" id="GG662439">
    <property type="protein sequence ID" value="EWS71730.1"/>
    <property type="molecule type" value="Genomic_DNA"/>
</dbReference>
<accession>W7WXZ2</accession>